<keyword evidence="3" id="KW-1185">Reference proteome</keyword>
<proteinExistence type="predicted"/>
<name>A0A0D0CCD5_9AGAR</name>
<dbReference type="HOGENOM" id="CLU_178687_0_0_1"/>
<evidence type="ECO:0000313" key="2">
    <source>
        <dbReference type="EMBL" id="KIK55757.1"/>
    </source>
</evidence>
<keyword evidence="1" id="KW-0175">Coiled coil</keyword>
<evidence type="ECO:0000313" key="3">
    <source>
        <dbReference type="Proteomes" id="UP000053593"/>
    </source>
</evidence>
<feature type="coiled-coil region" evidence="1">
    <location>
        <begin position="68"/>
        <end position="102"/>
    </location>
</feature>
<dbReference type="EMBL" id="KN834803">
    <property type="protein sequence ID" value="KIK55757.1"/>
    <property type="molecule type" value="Genomic_DNA"/>
</dbReference>
<gene>
    <name evidence="2" type="ORF">GYMLUDRAFT_248360</name>
</gene>
<dbReference type="Proteomes" id="UP000053593">
    <property type="component" value="Unassembled WGS sequence"/>
</dbReference>
<protein>
    <submittedName>
        <fullName evidence="2">Uncharacterized protein</fullName>
    </submittedName>
</protein>
<dbReference type="AlphaFoldDB" id="A0A0D0CCD5"/>
<evidence type="ECO:0000256" key="1">
    <source>
        <dbReference type="SAM" id="Coils"/>
    </source>
</evidence>
<reference evidence="2 3" key="1">
    <citation type="submission" date="2014-04" db="EMBL/GenBank/DDBJ databases">
        <title>Evolutionary Origins and Diversification of the Mycorrhizal Mutualists.</title>
        <authorList>
            <consortium name="DOE Joint Genome Institute"/>
            <consortium name="Mycorrhizal Genomics Consortium"/>
            <person name="Kohler A."/>
            <person name="Kuo A."/>
            <person name="Nagy L.G."/>
            <person name="Floudas D."/>
            <person name="Copeland A."/>
            <person name="Barry K.W."/>
            <person name="Cichocki N."/>
            <person name="Veneault-Fourrey C."/>
            <person name="LaButti K."/>
            <person name="Lindquist E.A."/>
            <person name="Lipzen A."/>
            <person name="Lundell T."/>
            <person name="Morin E."/>
            <person name="Murat C."/>
            <person name="Riley R."/>
            <person name="Ohm R."/>
            <person name="Sun H."/>
            <person name="Tunlid A."/>
            <person name="Henrissat B."/>
            <person name="Grigoriev I.V."/>
            <person name="Hibbett D.S."/>
            <person name="Martin F."/>
        </authorList>
    </citation>
    <scope>NUCLEOTIDE SEQUENCE [LARGE SCALE GENOMIC DNA]</scope>
    <source>
        <strain evidence="2 3">FD-317 M1</strain>
    </source>
</reference>
<sequence length="105" mass="11990">MTSANIVNSQQDKLLQVYREYQALLQKSDCLETENLHLKEQVLEKDEELACLKSFVRHFKGDIQSLEVQQLRGALEARDGEIEELKKKLAASEEACQVAAEELKL</sequence>
<dbReference type="SUPFAM" id="SSF58010">
    <property type="entry name" value="Fibrinogen coiled-coil and central regions"/>
    <property type="match status" value="1"/>
</dbReference>
<accession>A0A0D0CCD5</accession>
<organism evidence="2 3">
    <name type="scientific">Collybiopsis luxurians FD-317 M1</name>
    <dbReference type="NCBI Taxonomy" id="944289"/>
    <lineage>
        <taxon>Eukaryota</taxon>
        <taxon>Fungi</taxon>
        <taxon>Dikarya</taxon>
        <taxon>Basidiomycota</taxon>
        <taxon>Agaricomycotina</taxon>
        <taxon>Agaricomycetes</taxon>
        <taxon>Agaricomycetidae</taxon>
        <taxon>Agaricales</taxon>
        <taxon>Marasmiineae</taxon>
        <taxon>Omphalotaceae</taxon>
        <taxon>Collybiopsis</taxon>
        <taxon>Collybiopsis luxurians</taxon>
    </lineage>
</organism>